<accession>A0A1W1HEE3</accession>
<dbReference type="Proteomes" id="UP000191931">
    <property type="component" value="Unassembled WGS sequence"/>
</dbReference>
<dbReference type="STRING" id="1246637.MTBBW1_2500023"/>
<evidence type="ECO:0000313" key="1">
    <source>
        <dbReference type="EMBL" id="SLM30874.1"/>
    </source>
</evidence>
<dbReference type="RefSeq" id="WP_080809450.1">
    <property type="nucleotide sequence ID" value="NZ_LT828567.1"/>
</dbReference>
<reference evidence="1 2" key="1">
    <citation type="submission" date="2017-03" db="EMBL/GenBank/DDBJ databases">
        <authorList>
            <person name="Afonso C.L."/>
            <person name="Miller P.J."/>
            <person name="Scott M.A."/>
            <person name="Spackman E."/>
            <person name="Goraichik I."/>
            <person name="Dimitrov K.M."/>
            <person name="Suarez D.L."/>
            <person name="Swayne D.E."/>
        </authorList>
    </citation>
    <scope>NUCLEOTIDE SEQUENCE [LARGE SCALE GENOMIC DNA]</scope>
    <source>
        <strain evidence="1">PRJEB14757</strain>
    </source>
</reference>
<organism evidence="1 2">
    <name type="scientific">Desulfamplus magnetovallimortis</name>
    <dbReference type="NCBI Taxonomy" id="1246637"/>
    <lineage>
        <taxon>Bacteria</taxon>
        <taxon>Pseudomonadati</taxon>
        <taxon>Thermodesulfobacteriota</taxon>
        <taxon>Desulfobacteria</taxon>
        <taxon>Desulfobacterales</taxon>
        <taxon>Desulfobacteraceae</taxon>
        <taxon>Desulfamplus</taxon>
    </lineage>
</organism>
<proteinExistence type="predicted"/>
<gene>
    <name evidence="1" type="ORF">MTBBW1_2500023</name>
</gene>
<dbReference type="AlphaFoldDB" id="A0A1W1HEE3"/>
<protein>
    <submittedName>
        <fullName evidence="1">Uncharacterized protein</fullName>
    </submittedName>
</protein>
<evidence type="ECO:0000313" key="2">
    <source>
        <dbReference type="Proteomes" id="UP000191931"/>
    </source>
</evidence>
<sequence length="125" mass="14796">MSNVKDVQKKIKSKYFLEDPNPVYPLDIPDNFKYQTLILCHLEKKSISILYSNWEVEKPFNLSPEFEEDDLGENRLYLILTEMPLDIEEDEDFITEDRFEEILLQINGTSKKFLACIDISIEKRS</sequence>
<keyword evidence="2" id="KW-1185">Reference proteome</keyword>
<name>A0A1W1HEE3_9BACT</name>
<dbReference type="EMBL" id="FWEV01000169">
    <property type="protein sequence ID" value="SLM30874.1"/>
    <property type="molecule type" value="Genomic_DNA"/>
</dbReference>